<evidence type="ECO:0000256" key="2">
    <source>
        <dbReference type="SAM" id="Phobius"/>
    </source>
</evidence>
<dbReference type="InterPro" id="IPR052173">
    <property type="entry name" value="Beta-lactam_resp_regulator"/>
</dbReference>
<dbReference type="InterPro" id="IPR008756">
    <property type="entry name" value="Peptidase_M56"/>
</dbReference>
<proteinExistence type="predicted"/>
<feature type="transmembrane region" description="Helical" evidence="2">
    <location>
        <begin position="12"/>
        <end position="34"/>
    </location>
</feature>
<sequence length="775" mass="83520">MNVATFSESLVRWLVASSWQLALFIAVVAIAAMLLKNAAPRLRHGLWLLVLVKALLPPTLGGPSLPAPWAAGNWAVAPVTSRLPDTARELVTLSAEETPPVESPAGPTASLLAKTEATSTADVRNTWERPSLFTMLAAGWLIGVVVVATALVAGYARVRRAISKLESIDEGPARVALERAAIAIGLPDADGVDLRLSETPAATFLIGVRRPTIVISRATIDELAPDELVGVFAHELVHWRRRDTLVGWLQAVVVTLYWFHPLVWWASTRLRDERERCCDDEVLRRSAVAPDRYGEAIVRSLTLGHGRPSGLSAPMPLAAAGMVGVFERGSALQQRMEDIMAFQPTRGRFGWPSLALLAAFAAVFVPLAGASIAAKSQGEVELVQLSLDDTSESGLKVEPDAEIKVEGKASTRVTTKWATTVCLAEIEKPDVEDAQLIYSAMVRSDLDQSASLEMWAHVDGGVYFSRNPNVAVFGKSDWKRLEIPFFFKAGQRPDKVTLNLIIGGPGTVWVDDIRLTKRPLNGVGSAAAGEKLSPVKKGVIADKAEKEATADLPYPSVIKTVPEIGATDVSPSLDEIRVTFDRDMNPGGMSWTGGGENFPTYDESRKARWINARTCVLPVLLEKGKFYRVGINAKSAQNFNSADGTPAAHAVIAFATERAKRSVANKVKAPEIVELSPPNGATIVPSIDQKEISVTFNTKMGQGTSIVKTGGKMPDFAKEDAVRWSKDGRTCTMTVTLKPGTKYELGINGSHAINFQSDDGVPAPATVWSFTTKSK</sequence>
<feature type="domain" description="Peptidase M56" evidence="3">
    <location>
        <begin position="19"/>
        <end position="305"/>
    </location>
</feature>
<feature type="transmembrane region" description="Helical" evidence="2">
    <location>
        <begin position="245"/>
        <end position="266"/>
    </location>
</feature>
<keyword evidence="2" id="KW-0472">Membrane</keyword>
<evidence type="ECO:0000259" key="4">
    <source>
        <dbReference type="Pfam" id="PF13205"/>
    </source>
</evidence>
<dbReference type="Gene3D" id="2.60.120.260">
    <property type="entry name" value="Galactose-binding domain-like"/>
    <property type="match status" value="1"/>
</dbReference>
<evidence type="ECO:0000256" key="1">
    <source>
        <dbReference type="ARBA" id="ARBA00022729"/>
    </source>
</evidence>
<feature type="transmembrane region" description="Helical" evidence="2">
    <location>
        <begin position="132"/>
        <end position="156"/>
    </location>
</feature>
<organism evidence="5 6">
    <name type="scientific">Botrimarina mediterranea</name>
    <dbReference type="NCBI Taxonomy" id="2528022"/>
    <lineage>
        <taxon>Bacteria</taxon>
        <taxon>Pseudomonadati</taxon>
        <taxon>Planctomycetota</taxon>
        <taxon>Planctomycetia</taxon>
        <taxon>Pirellulales</taxon>
        <taxon>Lacipirellulaceae</taxon>
        <taxon>Botrimarina</taxon>
    </lineage>
</organism>
<evidence type="ECO:0000313" key="6">
    <source>
        <dbReference type="Proteomes" id="UP000316426"/>
    </source>
</evidence>
<keyword evidence="2" id="KW-0812">Transmembrane</keyword>
<keyword evidence="1" id="KW-0732">Signal</keyword>
<reference evidence="5 6" key="1">
    <citation type="submission" date="2019-02" db="EMBL/GenBank/DDBJ databases">
        <title>Deep-cultivation of Planctomycetes and their phenomic and genomic characterization uncovers novel biology.</title>
        <authorList>
            <person name="Wiegand S."/>
            <person name="Jogler M."/>
            <person name="Boedeker C."/>
            <person name="Pinto D."/>
            <person name="Vollmers J."/>
            <person name="Rivas-Marin E."/>
            <person name="Kohn T."/>
            <person name="Peeters S.H."/>
            <person name="Heuer A."/>
            <person name="Rast P."/>
            <person name="Oberbeckmann S."/>
            <person name="Bunk B."/>
            <person name="Jeske O."/>
            <person name="Meyerdierks A."/>
            <person name="Storesund J.E."/>
            <person name="Kallscheuer N."/>
            <person name="Luecker S."/>
            <person name="Lage O.M."/>
            <person name="Pohl T."/>
            <person name="Merkel B.J."/>
            <person name="Hornburger P."/>
            <person name="Mueller R.-W."/>
            <person name="Bruemmer F."/>
            <person name="Labrenz M."/>
            <person name="Spormann A.M."/>
            <person name="Op den Camp H."/>
            <person name="Overmann J."/>
            <person name="Amann R."/>
            <person name="Jetten M.S.M."/>
            <person name="Mascher T."/>
            <person name="Medema M.H."/>
            <person name="Devos D.P."/>
            <person name="Kaster A.-K."/>
            <person name="Ovreas L."/>
            <person name="Rohde M."/>
            <person name="Galperin M.Y."/>
            <person name="Jogler C."/>
        </authorList>
    </citation>
    <scope>NUCLEOTIDE SEQUENCE [LARGE SCALE GENOMIC DNA]</scope>
    <source>
        <strain evidence="5 6">Spa11</strain>
    </source>
</reference>
<evidence type="ECO:0000259" key="3">
    <source>
        <dbReference type="Pfam" id="PF05569"/>
    </source>
</evidence>
<dbReference type="Gene3D" id="3.30.2010.10">
    <property type="entry name" value="Metalloproteases ('zincins'), catalytic domain"/>
    <property type="match status" value="1"/>
</dbReference>
<dbReference type="PANTHER" id="PTHR34978">
    <property type="entry name" value="POSSIBLE SENSOR-TRANSDUCER PROTEIN BLAR"/>
    <property type="match status" value="1"/>
</dbReference>
<dbReference type="EMBL" id="CP036349">
    <property type="protein sequence ID" value="QDV76060.1"/>
    <property type="molecule type" value="Genomic_DNA"/>
</dbReference>
<dbReference type="Pfam" id="PF13205">
    <property type="entry name" value="Big_5"/>
    <property type="match status" value="1"/>
</dbReference>
<feature type="domain" description="SbsA Ig-like" evidence="4">
    <location>
        <begin position="668"/>
        <end position="772"/>
    </location>
</feature>
<dbReference type="KEGG" id="bmei:Spa11_42840"/>
<accession>A0A518KE45</accession>
<dbReference type="AlphaFoldDB" id="A0A518KE45"/>
<name>A0A518KE45_9BACT</name>
<dbReference type="Proteomes" id="UP000316426">
    <property type="component" value="Chromosome"/>
</dbReference>
<keyword evidence="6" id="KW-1185">Reference proteome</keyword>
<dbReference type="PANTHER" id="PTHR34978:SF3">
    <property type="entry name" value="SLR0241 PROTEIN"/>
    <property type="match status" value="1"/>
</dbReference>
<evidence type="ECO:0000313" key="5">
    <source>
        <dbReference type="EMBL" id="QDV76060.1"/>
    </source>
</evidence>
<gene>
    <name evidence="5" type="primary">blaR1_2</name>
    <name evidence="5" type="ORF">Spa11_42840</name>
</gene>
<keyword evidence="2" id="KW-1133">Transmembrane helix</keyword>
<dbReference type="CDD" id="cd07341">
    <property type="entry name" value="M56_BlaR1_MecR1_like"/>
    <property type="match status" value="1"/>
</dbReference>
<dbReference type="RefSeq" id="WP_145116430.1">
    <property type="nucleotide sequence ID" value="NZ_CP036349.1"/>
</dbReference>
<dbReference type="Pfam" id="PF05569">
    <property type="entry name" value="Peptidase_M56"/>
    <property type="match status" value="1"/>
</dbReference>
<dbReference type="InterPro" id="IPR032812">
    <property type="entry name" value="SbsA_Ig"/>
</dbReference>
<protein>
    <submittedName>
        <fullName evidence="5">Regulatory protein BlaR1</fullName>
    </submittedName>
</protein>